<evidence type="ECO:0000256" key="5">
    <source>
        <dbReference type="SAM" id="MobiDB-lite"/>
    </source>
</evidence>
<organism evidence="8">
    <name type="scientific">Oppiella nova</name>
    <dbReference type="NCBI Taxonomy" id="334625"/>
    <lineage>
        <taxon>Eukaryota</taxon>
        <taxon>Metazoa</taxon>
        <taxon>Ecdysozoa</taxon>
        <taxon>Arthropoda</taxon>
        <taxon>Chelicerata</taxon>
        <taxon>Arachnida</taxon>
        <taxon>Acari</taxon>
        <taxon>Acariformes</taxon>
        <taxon>Sarcoptiformes</taxon>
        <taxon>Oribatida</taxon>
        <taxon>Brachypylina</taxon>
        <taxon>Oppioidea</taxon>
        <taxon>Oppiidae</taxon>
        <taxon>Oppiella</taxon>
    </lineage>
</organism>
<feature type="domain" description="Amino acid transporter transmembrane" evidence="7">
    <location>
        <begin position="115"/>
        <end position="529"/>
    </location>
</feature>
<dbReference type="Pfam" id="PF01490">
    <property type="entry name" value="Aa_trans"/>
    <property type="match status" value="1"/>
</dbReference>
<evidence type="ECO:0000256" key="4">
    <source>
        <dbReference type="ARBA" id="ARBA00023136"/>
    </source>
</evidence>
<feature type="transmembrane region" description="Helical" evidence="6">
    <location>
        <begin position="266"/>
        <end position="286"/>
    </location>
</feature>
<comment type="subcellular location">
    <subcellularLocation>
        <location evidence="1">Membrane</location>
        <topology evidence="1">Multi-pass membrane protein</topology>
    </subcellularLocation>
</comment>
<proteinExistence type="predicted"/>
<feature type="transmembrane region" description="Helical" evidence="6">
    <location>
        <begin position="306"/>
        <end position="333"/>
    </location>
</feature>
<evidence type="ECO:0000256" key="2">
    <source>
        <dbReference type="ARBA" id="ARBA00022692"/>
    </source>
</evidence>
<evidence type="ECO:0000313" key="8">
    <source>
        <dbReference type="EMBL" id="CAD7658610.1"/>
    </source>
</evidence>
<dbReference type="GO" id="GO:0015179">
    <property type="term" value="F:L-amino acid transmembrane transporter activity"/>
    <property type="evidence" value="ECO:0007669"/>
    <property type="project" value="TreeGrafter"/>
</dbReference>
<keyword evidence="4 6" id="KW-0472">Membrane</keyword>
<dbReference type="InterPro" id="IPR013057">
    <property type="entry name" value="AA_transpt_TM"/>
</dbReference>
<feature type="compositionally biased region" description="Basic and acidic residues" evidence="5">
    <location>
        <begin position="1"/>
        <end position="12"/>
    </location>
</feature>
<keyword evidence="3 6" id="KW-1133">Transmembrane helix</keyword>
<accession>A0A7R9MEW6</accession>
<dbReference type="OrthoDB" id="438545at2759"/>
<dbReference type="EMBL" id="CAJPVJ010015385">
    <property type="protein sequence ID" value="CAG2175796.1"/>
    <property type="molecule type" value="Genomic_DNA"/>
</dbReference>
<name>A0A7R9MEW6_9ACAR</name>
<feature type="transmembrane region" description="Helical" evidence="6">
    <location>
        <begin position="345"/>
        <end position="365"/>
    </location>
</feature>
<dbReference type="PANTHER" id="PTHR22950:SF652">
    <property type="entry name" value="TRANSMEMBRANE AMINO ACID TRANSPORTER FAMILY PROTEIN"/>
    <property type="match status" value="1"/>
</dbReference>
<feature type="transmembrane region" description="Helical" evidence="6">
    <location>
        <begin position="472"/>
        <end position="496"/>
    </location>
</feature>
<feature type="transmembrane region" description="Helical" evidence="6">
    <location>
        <begin position="147"/>
        <end position="171"/>
    </location>
</feature>
<protein>
    <recommendedName>
        <fullName evidence="7">Amino acid transporter transmembrane domain-containing protein</fullName>
    </recommendedName>
</protein>
<dbReference type="AlphaFoldDB" id="A0A7R9MEW6"/>
<evidence type="ECO:0000256" key="1">
    <source>
        <dbReference type="ARBA" id="ARBA00004141"/>
    </source>
</evidence>
<sequence length="554" mass="60807">MDAKHGDTHDNENSLFVSTHDIKSESSRSHRRGLSVSFAEKTDVILDATKQAITESLKNMENTGKLGSIREEYYGTPDDMGAESTALLKQYRERHRTNRGVPGRRGSYLEQSHGGATWITGGFLLVSAALGAGILNYPVAYDRLGGIVQATLVQLGVLCLLSTTMLILVYCSNINHDNSYHEVLNSVCGPRVKNMAAVSILLSTFGICVTYYVIIGDQFDRIFATFFGDHFCGTWYMNRAFIIPIIAVAMIWPMCYFKNLEFLKHFNILGIVAMLYVVFLSGYEYFALNPTPTPSPTKPPALSTSVFTVLAAVPVVSLAYQTHELVVPVNAVLKDRTIGNFSKSMGLALTTLLVLYCLCGTFGYLTFGSTVSADIMQMYDPTDPVVVIGILALVVKMVTTYPQIVLCGRDTIYRLLVPTQHTINIQQLDSSSGSPVPNTGAAANELWYRVGITSVWNLLALILSVLTPNITIAIGFLGAIGACNSFIFPGLCMVYLSRRQLLNGCAANKWRMFALLVYGLFITTFGSLMSVFVIIRAVNDLYTNSDSSVELCRL</sequence>
<feature type="region of interest" description="Disordered" evidence="5">
    <location>
        <begin position="1"/>
        <end position="33"/>
    </location>
</feature>
<reference evidence="8" key="1">
    <citation type="submission" date="2020-11" db="EMBL/GenBank/DDBJ databases">
        <authorList>
            <person name="Tran Van P."/>
        </authorList>
    </citation>
    <scope>NUCLEOTIDE SEQUENCE</scope>
</reference>
<evidence type="ECO:0000259" key="7">
    <source>
        <dbReference type="Pfam" id="PF01490"/>
    </source>
</evidence>
<feature type="transmembrane region" description="Helical" evidence="6">
    <location>
        <begin position="235"/>
        <end position="254"/>
    </location>
</feature>
<dbReference type="Proteomes" id="UP000728032">
    <property type="component" value="Unassembled WGS sequence"/>
</dbReference>
<feature type="transmembrane region" description="Helical" evidence="6">
    <location>
        <begin position="516"/>
        <end position="538"/>
    </location>
</feature>
<evidence type="ECO:0000256" key="6">
    <source>
        <dbReference type="SAM" id="Phobius"/>
    </source>
</evidence>
<evidence type="ECO:0000256" key="3">
    <source>
        <dbReference type="ARBA" id="ARBA00022989"/>
    </source>
</evidence>
<feature type="transmembrane region" description="Helical" evidence="6">
    <location>
        <begin position="115"/>
        <end position="135"/>
    </location>
</feature>
<feature type="transmembrane region" description="Helical" evidence="6">
    <location>
        <begin position="192"/>
        <end position="215"/>
    </location>
</feature>
<keyword evidence="2 6" id="KW-0812">Transmembrane</keyword>
<feature type="transmembrane region" description="Helical" evidence="6">
    <location>
        <begin position="446"/>
        <end position="466"/>
    </location>
</feature>
<dbReference type="PANTHER" id="PTHR22950">
    <property type="entry name" value="AMINO ACID TRANSPORTER"/>
    <property type="match status" value="1"/>
</dbReference>
<keyword evidence="9" id="KW-1185">Reference proteome</keyword>
<gene>
    <name evidence="8" type="ORF">ONB1V03_LOCUS15231</name>
</gene>
<evidence type="ECO:0000313" key="9">
    <source>
        <dbReference type="Proteomes" id="UP000728032"/>
    </source>
</evidence>
<feature type="transmembrane region" description="Helical" evidence="6">
    <location>
        <begin position="385"/>
        <end position="406"/>
    </location>
</feature>
<dbReference type="EMBL" id="OC930210">
    <property type="protein sequence ID" value="CAD7658610.1"/>
    <property type="molecule type" value="Genomic_DNA"/>
</dbReference>
<dbReference type="GO" id="GO:0016020">
    <property type="term" value="C:membrane"/>
    <property type="evidence" value="ECO:0007669"/>
    <property type="project" value="UniProtKB-SubCell"/>
</dbReference>